<dbReference type="Proteomes" id="UP000582646">
    <property type="component" value="Unassembled WGS sequence"/>
</dbReference>
<accession>A0A846X6M1</accession>
<evidence type="ECO:0000313" key="8">
    <source>
        <dbReference type="Proteomes" id="UP000582646"/>
    </source>
</evidence>
<proteinExistence type="inferred from homology"/>
<dbReference type="PRINTS" id="PR00757">
    <property type="entry name" value="AMINEOXDASEF"/>
</dbReference>
<dbReference type="SUPFAM" id="SSF54373">
    <property type="entry name" value="FAD-linked reductases, C-terminal domain"/>
    <property type="match status" value="1"/>
</dbReference>
<comment type="cofactor">
    <cofactor evidence="1">
        <name>FAD</name>
        <dbReference type="ChEBI" id="CHEBI:57692"/>
    </cofactor>
</comment>
<evidence type="ECO:0000259" key="6">
    <source>
        <dbReference type="Pfam" id="PF01593"/>
    </source>
</evidence>
<feature type="binding site" evidence="4">
    <location>
        <begin position="58"/>
        <end position="59"/>
    </location>
    <ligand>
        <name>FAD</name>
        <dbReference type="ChEBI" id="CHEBI:57692"/>
    </ligand>
</feature>
<comment type="caution">
    <text evidence="7">The sequence shown here is derived from an EMBL/GenBank/DDBJ whole genome shotgun (WGS) entry which is preliminary data.</text>
</comment>
<dbReference type="Gene3D" id="1.10.405.10">
    <property type="entry name" value="Guanine Nucleotide Dissociation Inhibitor, domain 1"/>
    <property type="match status" value="1"/>
</dbReference>
<dbReference type="Pfam" id="PF01593">
    <property type="entry name" value="Amino_oxidase"/>
    <property type="match status" value="1"/>
</dbReference>
<dbReference type="RefSeq" id="WP_082777959.1">
    <property type="nucleotide sequence ID" value="NZ_BAAAKS010000015.1"/>
</dbReference>
<evidence type="ECO:0000256" key="2">
    <source>
        <dbReference type="ARBA" id="ARBA00005995"/>
    </source>
</evidence>
<organism evidence="7 8">
    <name type="scientific">Tsukamurella spumae</name>
    <dbReference type="NCBI Taxonomy" id="44753"/>
    <lineage>
        <taxon>Bacteria</taxon>
        <taxon>Bacillati</taxon>
        <taxon>Actinomycetota</taxon>
        <taxon>Actinomycetes</taxon>
        <taxon>Mycobacteriales</taxon>
        <taxon>Tsukamurellaceae</taxon>
        <taxon>Tsukamurella</taxon>
    </lineage>
</organism>
<dbReference type="Gene3D" id="3.50.50.60">
    <property type="entry name" value="FAD/NAD(P)-binding domain"/>
    <property type="match status" value="1"/>
</dbReference>
<dbReference type="InterPro" id="IPR001613">
    <property type="entry name" value="Flavin_amine_oxidase"/>
</dbReference>
<comment type="similarity">
    <text evidence="2">Belongs to the flavin monoamine oxidase family.</text>
</comment>
<evidence type="ECO:0000256" key="3">
    <source>
        <dbReference type="ARBA" id="ARBA00023002"/>
    </source>
</evidence>
<keyword evidence="3" id="KW-0560">Oxidoreductase</keyword>
<dbReference type="InterPro" id="IPR036188">
    <property type="entry name" value="FAD/NAD-bd_sf"/>
</dbReference>
<dbReference type="PANTHER" id="PTHR43563:SF1">
    <property type="entry name" value="AMINE OXIDASE [FLAVIN-CONTAINING] B"/>
    <property type="match status" value="1"/>
</dbReference>
<dbReference type="PANTHER" id="PTHR43563">
    <property type="entry name" value="AMINE OXIDASE"/>
    <property type="match status" value="1"/>
</dbReference>
<feature type="binding site" evidence="4">
    <location>
        <position position="430"/>
    </location>
    <ligand>
        <name>FAD</name>
        <dbReference type="ChEBI" id="CHEBI:57692"/>
    </ligand>
</feature>
<evidence type="ECO:0000256" key="1">
    <source>
        <dbReference type="ARBA" id="ARBA00001974"/>
    </source>
</evidence>
<protein>
    <submittedName>
        <fullName evidence="7">NAD(P)-binding protein</fullName>
    </submittedName>
</protein>
<sequence length="458" mass="47573">MTDSPETRPTDAAAAPSDPGTAQPSTERATVVVVGAGIAGLRAALDLHARGVDVLVLEAAPRVGGRVLTETTALGTHVDLGGQWIGKGHHRFEALAAEFGAQVFEMETPKMPKLVDGARTIGMASPTLLLAGAALVAWEGVVRLGGPFAGGGSTVADLLRKVPGRARRLLDVLIAIATTADADRFALRDFAAAVRVQEGLLTAMSTRGGAQDSLVVDGAGTLAVRMAERLGDRVHTDRAVLAVHRDDDGATVHTTAGTVRAQRVIVTVPPPIATAIEHRPALPTERSHAERGMYMGSVYKALAVYESPFWRANGHAEMIDIDGPGVGVFDTTPPSADGTGPGHLCLLVGGADARSLDDLSPADRRETMLARLAVHLGEGAETPASWHEKSWHRDEYVGGGYLAVPDPKAGAMTFPLGHAPAGVVHWAGTETAAEHAGYIEGALESGERVAGEVASALR</sequence>
<evidence type="ECO:0000256" key="4">
    <source>
        <dbReference type="PIRSR" id="PIRSR601613-1"/>
    </source>
</evidence>
<dbReference type="AlphaFoldDB" id="A0A846X6M1"/>
<dbReference type="Gene3D" id="3.90.660.10">
    <property type="match status" value="1"/>
</dbReference>
<dbReference type="InterPro" id="IPR050703">
    <property type="entry name" value="Flavin_MAO"/>
</dbReference>
<feature type="region of interest" description="Disordered" evidence="5">
    <location>
        <begin position="1"/>
        <end position="27"/>
    </location>
</feature>
<feature type="binding site" evidence="4">
    <location>
        <position position="240"/>
    </location>
    <ligand>
        <name>FAD</name>
        <dbReference type="ChEBI" id="CHEBI:57692"/>
    </ligand>
</feature>
<dbReference type="EMBL" id="JAAXOQ010000028">
    <property type="protein sequence ID" value="NKY20225.1"/>
    <property type="molecule type" value="Genomic_DNA"/>
</dbReference>
<feature type="domain" description="Amine oxidase" evidence="6">
    <location>
        <begin position="38"/>
        <end position="453"/>
    </location>
</feature>
<dbReference type="SUPFAM" id="SSF51905">
    <property type="entry name" value="FAD/NAD(P)-binding domain"/>
    <property type="match status" value="1"/>
</dbReference>
<name>A0A846X6M1_9ACTN</name>
<keyword evidence="8" id="KW-1185">Reference proteome</keyword>
<reference evidence="7 8" key="1">
    <citation type="submission" date="2020-04" db="EMBL/GenBank/DDBJ databases">
        <title>MicrobeNet Type strains.</title>
        <authorList>
            <person name="Nicholson A.C."/>
        </authorList>
    </citation>
    <scope>NUCLEOTIDE SEQUENCE [LARGE SCALE GENOMIC DNA]</scope>
    <source>
        <strain evidence="7 8">DSM 44113</strain>
    </source>
</reference>
<dbReference type="GO" id="GO:0016491">
    <property type="term" value="F:oxidoreductase activity"/>
    <property type="evidence" value="ECO:0007669"/>
    <property type="project" value="UniProtKB-KW"/>
</dbReference>
<evidence type="ECO:0000256" key="5">
    <source>
        <dbReference type="SAM" id="MobiDB-lite"/>
    </source>
</evidence>
<dbReference type="InterPro" id="IPR002937">
    <property type="entry name" value="Amino_oxidase"/>
</dbReference>
<evidence type="ECO:0000313" key="7">
    <source>
        <dbReference type="EMBL" id="NKY20225.1"/>
    </source>
</evidence>
<gene>
    <name evidence="7" type="ORF">HF999_17835</name>
</gene>